<feature type="compositionally biased region" description="Polar residues" evidence="2">
    <location>
        <begin position="180"/>
        <end position="201"/>
    </location>
</feature>
<gene>
    <name evidence="4" type="ORF">BDA99DRAFT_558749</name>
</gene>
<feature type="domain" description="C2H2-type" evidence="3">
    <location>
        <begin position="470"/>
        <end position="498"/>
    </location>
</feature>
<dbReference type="GO" id="GO:0008270">
    <property type="term" value="F:zinc ion binding"/>
    <property type="evidence" value="ECO:0007669"/>
    <property type="project" value="UniProtKB-KW"/>
</dbReference>
<dbReference type="PROSITE" id="PS00028">
    <property type="entry name" value="ZINC_FINGER_C2H2_1"/>
    <property type="match status" value="1"/>
</dbReference>
<dbReference type="Gene3D" id="3.30.160.60">
    <property type="entry name" value="Classic Zinc Finger"/>
    <property type="match status" value="1"/>
</dbReference>
<dbReference type="SMART" id="SM00355">
    <property type="entry name" value="ZnF_C2H2"/>
    <property type="match status" value="2"/>
</dbReference>
<evidence type="ECO:0000313" key="4">
    <source>
        <dbReference type="EMBL" id="KAI9266700.1"/>
    </source>
</evidence>
<feature type="region of interest" description="Disordered" evidence="2">
    <location>
        <begin position="242"/>
        <end position="298"/>
    </location>
</feature>
<feature type="compositionally biased region" description="Low complexity" evidence="2">
    <location>
        <begin position="383"/>
        <end position="401"/>
    </location>
</feature>
<feature type="compositionally biased region" description="Low complexity" evidence="2">
    <location>
        <begin position="243"/>
        <end position="257"/>
    </location>
</feature>
<reference evidence="4" key="1">
    <citation type="journal article" date="2022" name="IScience">
        <title>Evolution of zygomycete secretomes and the origins of terrestrial fungal ecologies.</title>
        <authorList>
            <person name="Chang Y."/>
            <person name="Wang Y."/>
            <person name="Mondo S."/>
            <person name="Ahrendt S."/>
            <person name="Andreopoulos W."/>
            <person name="Barry K."/>
            <person name="Beard J."/>
            <person name="Benny G.L."/>
            <person name="Blankenship S."/>
            <person name="Bonito G."/>
            <person name="Cuomo C."/>
            <person name="Desiro A."/>
            <person name="Gervers K.A."/>
            <person name="Hundley H."/>
            <person name="Kuo A."/>
            <person name="LaButti K."/>
            <person name="Lang B.F."/>
            <person name="Lipzen A."/>
            <person name="O'Donnell K."/>
            <person name="Pangilinan J."/>
            <person name="Reynolds N."/>
            <person name="Sandor L."/>
            <person name="Smith M.E."/>
            <person name="Tsang A."/>
            <person name="Grigoriev I.V."/>
            <person name="Stajich J.E."/>
            <person name="Spatafora J.W."/>
        </authorList>
    </citation>
    <scope>NUCLEOTIDE SEQUENCE</scope>
    <source>
        <strain evidence="4">RSA 2281</strain>
    </source>
</reference>
<feature type="region of interest" description="Disordered" evidence="2">
    <location>
        <begin position="159"/>
        <end position="201"/>
    </location>
</feature>
<dbReference type="SUPFAM" id="SSF57667">
    <property type="entry name" value="beta-beta-alpha zinc fingers"/>
    <property type="match status" value="1"/>
</dbReference>
<proteinExistence type="predicted"/>
<feature type="domain" description="C2H2-type" evidence="3">
    <location>
        <begin position="499"/>
        <end position="517"/>
    </location>
</feature>
<dbReference type="InterPro" id="IPR013087">
    <property type="entry name" value="Znf_C2H2_type"/>
</dbReference>
<evidence type="ECO:0000313" key="5">
    <source>
        <dbReference type="Proteomes" id="UP001209540"/>
    </source>
</evidence>
<comment type="caution">
    <text evidence="4">The sequence shown here is derived from an EMBL/GenBank/DDBJ whole genome shotgun (WGS) entry which is preliminary data.</text>
</comment>
<dbReference type="Pfam" id="PF00096">
    <property type="entry name" value="zf-C2H2"/>
    <property type="match status" value="2"/>
</dbReference>
<feature type="region of interest" description="Disordered" evidence="2">
    <location>
        <begin position="377"/>
        <end position="401"/>
    </location>
</feature>
<keyword evidence="5" id="KW-1185">Reference proteome</keyword>
<sequence length="566" mass="64534">MQDSWNSGPQQNDTQPVLPEVQPNNHDPVQQQYSASIPSRLRHYNSYCNNQNMTRNRYNAGEQASSLPPNAITAQGLRTQNSGSFLHHDLQAAIYDTSSFGVFPQQQQFQNGFPTHHRQQHPHPQQQQQQQRSQFFNPQNPQFGNNVNINQTITNNIYSNNFPHQSSASAPPQIMPPTQPYTSRLAAQQQTATFRSYTQPPQQEITSLDFVGEDNNVIPKNNSTAITPSNFFSQHIHQFDELSPSSTTNSTYPYPGSAGATAHSGVVDRNGVSPYLPDNNHRRSSSADESFDNMDISNEDNKNSLNIIQYSHPHLDRHSQQQQVQNLQQQQRIQQPQQQLRSQQVIAASMDLNSIYNNNNSGDDIFLMDGYIEQENTSNQQWQPNTRTTVNTNQQSSSSMLSSKVLDLNYQKNNTTSQRVPKENTTSLLQHPAVDSSSNDIATLNQNDNDNDNEDDNDNENENNNSTSKTACTRCDKTFTRERDMERHRNSVHKKVDTYRCFVCHQTFTRKDSLTRHFSKQRNASSEVVGNTSREKCYDQFIERYCRISNMKSNSHDDEDDAYGDL</sequence>
<feature type="compositionally biased region" description="Acidic residues" evidence="2">
    <location>
        <begin position="449"/>
        <end position="461"/>
    </location>
</feature>
<feature type="compositionally biased region" description="Low complexity" evidence="2">
    <location>
        <begin position="122"/>
        <end position="146"/>
    </location>
</feature>
<dbReference type="Proteomes" id="UP001209540">
    <property type="component" value="Unassembled WGS sequence"/>
</dbReference>
<dbReference type="InterPro" id="IPR036236">
    <property type="entry name" value="Znf_C2H2_sf"/>
</dbReference>
<keyword evidence="1" id="KW-0862">Zinc</keyword>
<dbReference type="EMBL" id="JAIXMP010000010">
    <property type="protein sequence ID" value="KAI9266700.1"/>
    <property type="molecule type" value="Genomic_DNA"/>
</dbReference>
<organism evidence="4 5">
    <name type="scientific">Phascolomyces articulosus</name>
    <dbReference type="NCBI Taxonomy" id="60185"/>
    <lineage>
        <taxon>Eukaryota</taxon>
        <taxon>Fungi</taxon>
        <taxon>Fungi incertae sedis</taxon>
        <taxon>Mucoromycota</taxon>
        <taxon>Mucoromycotina</taxon>
        <taxon>Mucoromycetes</taxon>
        <taxon>Mucorales</taxon>
        <taxon>Lichtheimiaceae</taxon>
        <taxon>Phascolomyces</taxon>
    </lineage>
</organism>
<evidence type="ECO:0000256" key="1">
    <source>
        <dbReference type="PROSITE-ProRule" id="PRU00042"/>
    </source>
</evidence>
<accession>A0AAD5KCL7</accession>
<dbReference type="PROSITE" id="PS50157">
    <property type="entry name" value="ZINC_FINGER_C2H2_2"/>
    <property type="match status" value="2"/>
</dbReference>
<protein>
    <recommendedName>
        <fullName evidence="3">C2H2-type domain-containing protein</fullName>
    </recommendedName>
</protein>
<feature type="compositionally biased region" description="Polar residues" evidence="2">
    <location>
        <begin position="1"/>
        <end position="15"/>
    </location>
</feature>
<feature type="compositionally biased region" description="Polar residues" evidence="2">
    <location>
        <begin position="430"/>
        <end position="446"/>
    </location>
</feature>
<reference evidence="4" key="2">
    <citation type="submission" date="2023-02" db="EMBL/GenBank/DDBJ databases">
        <authorList>
            <consortium name="DOE Joint Genome Institute"/>
            <person name="Mondo S.J."/>
            <person name="Chang Y."/>
            <person name="Wang Y."/>
            <person name="Ahrendt S."/>
            <person name="Andreopoulos W."/>
            <person name="Barry K."/>
            <person name="Beard J."/>
            <person name="Benny G.L."/>
            <person name="Blankenship S."/>
            <person name="Bonito G."/>
            <person name="Cuomo C."/>
            <person name="Desiro A."/>
            <person name="Gervers K.A."/>
            <person name="Hundley H."/>
            <person name="Kuo A."/>
            <person name="LaButti K."/>
            <person name="Lang B.F."/>
            <person name="Lipzen A."/>
            <person name="O'Donnell K."/>
            <person name="Pangilinan J."/>
            <person name="Reynolds N."/>
            <person name="Sandor L."/>
            <person name="Smith M.W."/>
            <person name="Tsang A."/>
            <person name="Grigoriev I.V."/>
            <person name="Stajich J.E."/>
            <person name="Spatafora J.W."/>
        </authorList>
    </citation>
    <scope>NUCLEOTIDE SEQUENCE</scope>
    <source>
        <strain evidence="4">RSA 2281</strain>
    </source>
</reference>
<dbReference type="AlphaFoldDB" id="A0AAD5KCL7"/>
<feature type="region of interest" description="Disordered" evidence="2">
    <location>
        <begin position="112"/>
        <end position="146"/>
    </location>
</feature>
<name>A0AAD5KCL7_9FUNG</name>
<keyword evidence="1" id="KW-0479">Metal-binding</keyword>
<evidence type="ECO:0000259" key="3">
    <source>
        <dbReference type="PROSITE" id="PS50157"/>
    </source>
</evidence>
<feature type="region of interest" description="Disordered" evidence="2">
    <location>
        <begin position="1"/>
        <end position="30"/>
    </location>
</feature>
<feature type="region of interest" description="Disordered" evidence="2">
    <location>
        <begin position="430"/>
        <end position="470"/>
    </location>
</feature>
<keyword evidence="1" id="KW-0863">Zinc-finger</keyword>
<evidence type="ECO:0000256" key="2">
    <source>
        <dbReference type="SAM" id="MobiDB-lite"/>
    </source>
</evidence>